<feature type="coiled-coil region" evidence="1">
    <location>
        <begin position="108"/>
        <end position="135"/>
    </location>
</feature>
<gene>
    <name evidence="2" type="ORF">FYJ58_11535</name>
</gene>
<keyword evidence="1" id="KW-0175">Coiled coil</keyword>
<name>A0A6L5Y0V6_9FIRM</name>
<dbReference type="EMBL" id="VUMT01000020">
    <property type="protein sequence ID" value="MSS64499.1"/>
    <property type="molecule type" value="Genomic_DNA"/>
</dbReference>
<proteinExistence type="predicted"/>
<evidence type="ECO:0000256" key="1">
    <source>
        <dbReference type="SAM" id="Coils"/>
    </source>
</evidence>
<organism evidence="2 3">
    <name type="scientific">Velocimicrobium porci</name>
    <dbReference type="NCBI Taxonomy" id="2606634"/>
    <lineage>
        <taxon>Bacteria</taxon>
        <taxon>Bacillati</taxon>
        <taxon>Bacillota</taxon>
        <taxon>Clostridia</taxon>
        <taxon>Lachnospirales</taxon>
        <taxon>Lachnospiraceae</taxon>
        <taxon>Velocimicrobium</taxon>
    </lineage>
</organism>
<protein>
    <submittedName>
        <fullName evidence="2">Uncharacterized protein</fullName>
    </submittedName>
</protein>
<comment type="caution">
    <text evidence="2">The sequence shown here is derived from an EMBL/GenBank/DDBJ whole genome shotgun (WGS) entry which is preliminary data.</text>
</comment>
<dbReference type="AlphaFoldDB" id="A0A6L5Y0V6"/>
<dbReference type="Proteomes" id="UP000482209">
    <property type="component" value="Unassembled WGS sequence"/>
</dbReference>
<accession>A0A6L5Y0V6</accession>
<reference evidence="2 3" key="1">
    <citation type="submission" date="2019-08" db="EMBL/GenBank/DDBJ databases">
        <title>In-depth cultivation of the pig gut microbiome towards novel bacterial diversity and tailored functional studies.</title>
        <authorList>
            <person name="Wylensek D."/>
            <person name="Hitch T.C.A."/>
            <person name="Clavel T."/>
        </authorList>
    </citation>
    <scope>NUCLEOTIDE SEQUENCE [LARGE SCALE GENOMIC DNA]</scope>
    <source>
        <strain evidence="2 3">WCA-693-APC-MOT-I</strain>
    </source>
</reference>
<sequence length="136" mass="15822">MQKINVQKIMEEIREEIKEKGYTEDMLSFHEIPVRTDQILDAIPAENKTIFTSTINQVRNASYIPWYRPVPNGIKGFIKKVIRKCVGFVVAPITDDQNIYNSLNITLVEQLCNRVEEQQEQILKLEKCIADLNKNK</sequence>
<evidence type="ECO:0000313" key="2">
    <source>
        <dbReference type="EMBL" id="MSS64499.1"/>
    </source>
</evidence>
<evidence type="ECO:0000313" key="3">
    <source>
        <dbReference type="Proteomes" id="UP000482209"/>
    </source>
</evidence>
<keyword evidence="3" id="KW-1185">Reference proteome</keyword>
<dbReference type="RefSeq" id="WP_154519885.1">
    <property type="nucleotide sequence ID" value="NZ_VUMT01000020.1"/>
</dbReference>